<reference evidence="1 2" key="1">
    <citation type="submission" date="2019-03" db="EMBL/GenBank/DDBJ databases">
        <title>Draft genome sequences of novel Actinobacteria.</title>
        <authorList>
            <person name="Sahin N."/>
            <person name="Ay H."/>
            <person name="Saygin H."/>
        </authorList>
    </citation>
    <scope>NUCLEOTIDE SEQUENCE [LARGE SCALE GENOMIC DNA]</scope>
    <source>
        <strain evidence="1 2">H3C3</strain>
    </source>
</reference>
<keyword evidence="2" id="KW-1185">Reference proteome</keyword>
<dbReference type="Pfam" id="PF19730">
    <property type="entry name" value="DUF6221"/>
    <property type="match status" value="1"/>
</dbReference>
<accession>A0A4R5B4M8</accession>
<protein>
    <submittedName>
        <fullName evidence="1">Uncharacterized protein</fullName>
    </submittedName>
</protein>
<dbReference type="InterPro" id="IPR046193">
    <property type="entry name" value="DUF6221"/>
</dbReference>
<name>A0A4R5B4M8_9ACTN</name>
<proteinExistence type="predicted"/>
<dbReference type="AlphaFoldDB" id="A0A4R5B4M8"/>
<evidence type="ECO:0000313" key="2">
    <source>
        <dbReference type="Proteomes" id="UP000294513"/>
    </source>
</evidence>
<organism evidence="1 2">
    <name type="scientific">Actinomadura rubrisoli</name>
    <dbReference type="NCBI Taxonomy" id="2530368"/>
    <lineage>
        <taxon>Bacteria</taxon>
        <taxon>Bacillati</taxon>
        <taxon>Actinomycetota</taxon>
        <taxon>Actinomycetes</taxon>
        <taxon>Streptosporangiales</taxon>
        <taxon>Thermomonosporaceae</taxon>
        <taxon>Actinomadura</taxon>
    </lineage>
</organism>
<dbReference type="OrthoDB" id="3468542at2"/>
<comment type="caution">
    <text evidence="1">The sequence shown here is derived from an EMBL/GenBank/DDBJ whole genome shotgun (WGS) entry which is preliminary data.</text>
</comment>
<dbReference type="EMBL" id="SMKU01000147">
    <property type="protein sequence ID" value="TDD80781.1"/>
    <property type="molecule type" value="Genomic_DNA"/>
</dbReference>
<dbReference type="Proteomes" id="UP000294513">
    <property type="component" value="Unassembled WGS sequence"/>
</dbReference>
<gene>
    <name evidence="1" type="ORF">E1298_25315</name>
</gene>
<sequence length="201" mass="22778">MTVIATFLDRQLAADAKYGGRMDLDECPPLPPALDRHLRSCARHSAAQPHANQEIRARCTQRPEFLRLLAYVYAGMPGYRPFWQPIFTENGVPSDPVADLLLERWRGEERLAREAIEEAGLDFDWREVDRQDGQGLVIDGVGRPLWETAVYPQDGYTISRYGPGRVLRELAARREMLASLDLSAKADQTILRLLAEPYAGW</sequence>
<evidence type="ECO:0000313" key="1">
    <source>
        <dbReference type="EMBL" id="TDD80781.1"/>
    </source>
</evidence>
<dbReference type="RefSeq" id="WP_131897434.1">
    <property type="nucleotide sequence ID" value="NZ_SMKU01000147.1"/>
</dbReference>